<dbReference type="eggNOG" id="ENOG502S449">
    <property type="taxonomic scope" value="Eukaryota"/>
</dbReference>
<reference evidence="4" key="1">
    <citation type="journal article" date="2010" name="Genome Biol.">
        <title>Genome sequence of the necrotrophic plant pathogen Pythium ultimum reveals original pathogenicity mechanisms and effector repertoire.</title>
        <authorList>
            <person name="Levesque C.A."/>
            <person name="Brouwer H."/>
            <person name="Cano L."/>
            <person name="Hamilton J.P."/>
            <person name="Holt C."/>
            <person name="Huitema E."/>
            <person name="Raffaele S."/>
            <person name="Robideau G.P."/>
            <person name="Thines M."/>
            <person name="Win J."/>
            <person name="Zerillo M.M."/>
            <person name="Beakes G.W."/>
            <person name="Boore J.L."/>
            <person name="Busam D."/>
            <person name="Dumas B."/>
            <person name="Ferriera S."/>
            <person name="Fuerstenberg S.I."/>
            <person name="Gachon C.M."/>
            <person name="Gaulin E."/>
            <person name="Govers F."/>
            <person name="Grenville-Briggs L."/>
            <person name="Horner N."/>
            <person name="Hostetler J."/>
            <person name="Jiang R.H."/>
            <person name="Johnson J."/>
            <person name="Krajaejun T."/>
            <person name="Lin H."/>
            <person name="Meijer H.J."/>
            <person name="Moore B."/>
            <person name="Morris P."/>
            <person name="Phuntmart V."/>
            <person name="Puiu D."/>
            <person name="Shetty J."/>
            <person name="Stajich J.E."/>
            <person name="Tripathy S."/>
            <person name="Wawra S."/>
            <person name="van West P."/>
            <person name="Whitty B.R."/>
            <person name="Coutinho P.M."/>
            <person name="Henrissat B."/>
            <person name="Martin F."/>
            <person name="Thomas P.D."/>
            <person name="Tyler B.M."/>
            <person name="De Vries R.P."/>
            <person name="Kamoun S."/>
            <person name="Yandell M."/>
            <person name="Tisserat N."/>
            <person name="Buell C.R."/>
        </authorList>
    </citation>
    <scope>NUCLEOTIDE SEQUENCE</scope>
    <source>
        <strain evidence="4">DAOM:BR144</strain>
    </source>
</reference>
<feature type="compositionally biased region" description="Low complexity" evidence="2">
    <location>
        <begin position="156"/>
        <end position="168"/>
    </location>
</feature>
<feature type="compositionally biased region" description="Low complexity" evidence="2">
    <location>
        <begin position="28"/>
        <end position="42"/>
    </location>
</feature>
<reference evidence="4" key="2">
    <citation type="submission" date="2010-04" db="EMBL/GenBank/DDBJ databases">
        <authorList>
            <person name="Buell R."/>
            <person name="Hamilton J."/>
            <person name="Hostetler J."/>
        </authorList>
    </citation>
    <scope>NUCLEOTIDE SEQUENCE [LARGE SCALE GENOMIC DNA]</scope>
    <source>
        <strain evidence="4">DAOM:BR144</strain>
    </source>
</reference>
<evidence type="ECO:0000256" key="1">
    <source>
        <dbReference type="SAM" id="Coils"/>
    </source>
</evidence>
<protein>
    <submittedName>
        <fullName evidence="3">Uncharacterized protein</fullName>
    </submittedName>
</protein>
<feature type="region of interest" description="Disordered" evidence="2">
    <location>
        <begin position="121"/>
        <end position="168"/>
    </location>
</feature>
<dbReference type="EnsemblProtists" id="PYU1_T003393">
    <property type="protein sequence ID" value="PYU1_T003393"/>
    <property type="gene ID" value="PYU1_G003383"/>
</dbReference>
<proteinExistence type="predicted"/>
<evidence type="ECO:0000313" key="4">
    <source>
        <dbReference type="Proteomes" id="UP000019132"/>
    </source>
</evidence>
<keyword evidence="4" id="KW-1185">Reference proteome</keyword>
<dbReference type="VEuPathDB" id="FungiDB:PYU1_G003383"/>
<dbReference type="HOGENOM" id="CLU_701107_0_0_1"/>
<dbReference type="InParanoid" id="K3WEK2"/>
<accession>K3WEK2</accession>
<name>K3WEK2_GLOUD</name>
<organism evidence="3 4">
    <name type="scientific">Globisporangium ultimum (strain ATCC 200006 / CBS 805.95 / DAOM BR144)</name>
    <name type="common">Pythium ultimum</name>
    <dbReference type="NCBI Taxonomy" id="431595"/>
    <lineage>
        <taxon>Eukaryota</taxon>
        <taxon>Sar</taxon>
        <taxon>Stramenopiles</taxon>
        <taxon>Oomycota</taxon>
        <taxon>Peronosporomycetes</taxon>
        <taxon>Pythiales</taxon>
        <taxon>Pythiaceae</taxon>
        <taxon>Globisporangium</taxon>
    </lineage>
</organism>
<evidence type="ECO:0000256" key="2">
    <source>
        <dbReference type="SAM" id="MobiDB-lite"/>
    </source>
</evidence>
<feature type="region of interest" description="Disordered" evidence="2">
    <location>
        <begin position="15"/>
        <end position="42"/>
    </location>
</feature>
<dbReference type="Proteomes" id="UP000019132">
    <property type="component" value="Unassembled WGS sequence"/>
</dbReference>
<sequence>MDRVKQKGRFTIIELASDSPRARDDLPSQTFSTTTTVSVSTEFEQSQQQQQLSSEAPDLNSPLDLRSSFIQDQPAIPQEGTFDMQRRVRSMSSLHDEALRDAHSLRVRGESPIRAPMDIQELGGEPESSNGGIDDSSAAHTAASFGDRSYVHRRTQSSTRLHSRTSSTTMTADAYLGNSASSFVGSSSSTGFLTPVSSSAPSDRGMFASEMGTERRRAPEVGIGRKHLASRQKAITISATQFLHQQDTIAALIRQQQELKHIIGVLHEQQQQLMSVPTQLNELKMEHAQGDEKDELVRELYMQVDGLMRANDAVHGLLAQAEKDTQDRAQEVDSLTAENEQLRIRCQYFEEKYIEERKATFILEEEVQRFRKLTLTHELEQRHSVSMEQLSQDE</sequence>
<dbReference type="AlphaFoldDB" id="K3WEK2"/>
<evidence type="ECO:0000313" key="3">
    <source>
        <dbReference type="EnsemblProtists" id="PYU1_T003393"/>
    </source>
</evidence>
<keyword evidence="1" id="KW-0175">Coiled coil</keyword>
<feature type="compositionally biased region" description="Polar residues" evidence="2">
    <location>
        <begin position="190"/>
        <end position="201"/>
    </location>
</feature>
<feature type="coiled-coil region" evidence="1">
    <location>
        <begin position="318"/>
        <end position="352"/>
    </location>
</feature>
<dbReference type="EMBL" id="GL376603">
    <property type="status" value="NOT_ANNOTATED_CDS"/>
    <property type="molecule type" value="Genomic_DNA"/>
</dbReference>
<reference evidence="3" key="3">
    <citation type="submission" date="2015-02" db="UniProtKB">
        <authorList>
            <consortium name="EnsemblProtists"/>
        </authorList>
    </citation>
    <scope>IDENTIFICATION</scope>
    <source>
        <strain evidence="3">DAOM BR144</strain>
    </source>
</reference>
<feature type="region of interest" description="Disordered" evidence="2">
    <location>
        <begin position="186"/>
        <end position="221"/>
    </location>
</feature>